<dbReference type="NCBIfam" id="TIGR00628">
    <property type="entry name" value="ung"/>
    <property type="match status" value="1"/>
</dbReference>
<dbReference type="InterPro" id="IPR002043">
    <property type="entry name" value="UDG_fam1"/>
</dbReference>
<feature type="active site" description="Proton acceptor" evidence="5 6">
    <location>
        <position position="594"/>
    </location>
</feature>
<dbReference type="Pfam" id="PF03016">
    <property type="entry name" value="Exostosin_GT47"/>
    <property type="match status" value="1"/>
</dbReference>
<evidence type="ECO:0000259" key="9">
    <source>
        <dbReference type="SMART" id="SM00986"/>
    </source>
</evidence>
<dbReference type="NCBIfam" id="NF003588">
    <property type="entry name" value="PRK05254.1-1"/>
    <property type="match status" value="1"/>
</dbReference>
<keyword evidence="3 5" id="KW-0378">Hydrolase</keyword>
<feature type="compositionally biased region" description="Low complexity" evidence="7">
    <location>
        <begin position="487"/>
        <end position="503"/>
    </location>
</feature>
<dbReference type="InterPro" id="IPR036895">
    <property type="entry name" value="Uracil-DNA_glycosylase-like_sf"/>
</dbReference>
<dbReference type="PANTHER" id="PTHR11264:SF0">
    <property type="entry name" value="URACIL-DNA GLYCOSYLASE"/>
    <property type="match status" value="1"/>
</dbReference>
<evidence type="ECO:0000256" key="7">
    <source>
        <dbReference type="SAM" id="MobiDB-lite"/>
    </source>
</evidence>
<evidence type="ECO:0000256" key="2">
    <source>
        <dbReference type="ARBA" id="ARBA00022763"/>
    </source>
</evidence>
<comment type="similarity">
    <text evidence="1 5">Belongs to the uracil-DNA glycosylase (UDG) superfamily. UNG family.</text>
</comment>
<dbReference type="Gene3D" id="3.40.470.10">
    <property type="entry name" value="Uracil-DNA glycosylase-like domain"/>
    <property type="match status" value="1"/>
</dbReference>
<dbReference type="CDD" id="cd10027">
    <property type="entry name" value="UDG-F1-like"/>
    <property type="match status" value="1"/>
</dbReference>
<keyword evidence="4 5" id="KW-0234">DNA repair</keyword>
<organism evidence="10 11">
    <name type="scientific">Aureococcus anophagefferens</name>
    <name type="common">Harmful bloom alga</name>
    <dbReference type="NCBI Taxonomy" id="44056"/>
    <lineage>
        <taxon>Eukaryota</taxon>
        <taxon>Sar</taxon>
        <taxon>Stramenopiles</taxon>
        <taxon>Ochrophyta</taxon>
        <taxon>Pelagophyceae</taxon>
        <taxon>Pelagomonadales</taxon>
        <taxon>Pelagomonadaceae</taxon>
        <taxon>Aureococcus</taxon>
    </lineage>
</organism>
<comment type="subcellular location">
    <subcellularLocation>
        <location evidence="5">Mitochondrion</location>
    </subcellularLocation>
    <subcellularLocation>
        <location evidence="5">Nucleus</location>
    </subcellularLocation>
</comment>
<name>A0ABR1FJS3_AURAN</name>
<keyword evidence="11" id="KW-1185">Reference proteome</keyword>
<dbReference type="SMART" id="SM00986">
    <property type="entry name" value="UDG"/>
    <property type="match status" value="1"/>
</dbReference>
<feature type="domain" description="Uracil-DNA glycosylase-like" evidence="9">
    <location>
        <begin position="579"/>
        <end position="747"/>
    </location>
</feature>
<evidence type="ECO:0000313" key="11">
    <source>
        <dbReference type="Proteomes" id="UP001363151"/>
    </source>
</evidence>
<feature type="region of interest" description="Disordered" evidence="7">
    <location>
        <begin position="478"/>
        <end position="503"/>
    </location>
</feature>
<dbReference type="NCBIfam" id="NF003589">
    <property type="entry name" value="PRK05254.1-2"/>
    <property type="match status" value="1"/>
</dbReference>
<dbReference type="SUPFAM" id="SSF52141">
    <property type="entry name" value="Uracil-DNA glycosylase-like"/>
    <property type="match status" value="1"/>
</dbReference>
<dbReference type="SMART" id="SM00987">
    <property type="entry name" value="UreE_C"/>
    <property type="match status" value="1"/>
</dbReference>
<comment type="catalytic activity">
    <reaction evidence="5">
        <text>Hydrolyzes single-stranded DNA or mismatched double-stranded DNA and polynucleotides, releasing free uracil.</text>
        <dbReference type="EC" id="3.2.2.27"/>
    </reaction>
</comment>
<reference evidence="10 11" key="1">
    <citation type="submission" date="2024-03" db="EMBL/GenBank/DDBJ databases">
        <title>Aureococcus anophagefferens CCMP1851 and Kratosvirus quantuckense: Draft genome of a second virus-susceptible host strain in the model system.</title>
        <authorList>
            <person name="Chase E."/>
            <person name="Truchon A.R."/>
            <person name="Schepens W."/>
            <person name="Wilhelm S.W."/>
        </authorList>
    </citation>
    <scope>NUCLEOTIDE SEQUENCE [LARGE SCALE GENOMIC DNA]</scope>
    <source>
        <strain evidence="10 11">CCMP1851</strain>
    </source>
</reference>
<dbReference type="Proteomes" id="UP001363151">
    <property type="component" value="Unassembled WGS sequence"/>
</dbReference>
<dbReference type="InterPro" id="IPR040911">
    <property type="entry name" value="Exostosin_GT47"/>
</dbReference>
<feature type="signal peptide" evidence="8">
    <location>
        <begin position="1"/>
        <end position="21"/>
    </location>
</feature>
<keyword evidence="2 5" id="KW-0227">DNA damage</keyword>
<dbReference type="HAMAP" id="MF_00148">
    <property type="entry name" value="UDG"/>
    <property type="match status" value="1"/>
</dbReference>
<evidence type="ECO:0000256" key="6">
    <source>
        <dbReference type="PROSITE-ProRule" id="PRU10072"/>
    </source>
</evidence>
<dbReference type="Pfam" id="PF03167">
    <property type="entry name" value="UDG"/>
    <property type="match status" value="1"/>
</dbReference>
<dbReference type="PANTHER" id="PTHR11264">
    <property type="entry name" value="URACIL-DNA GLYCOSYLASE"/>
    <property type="match status" value="1"/>
</dbReference>
<accession>A0ABR1FJS3</accession>
<evidence type="ECO:0000256" key="4">
    <source>
        <dbReference type="ARBA" id="ARBA00023204"/>
    </source>
</evidence>
<dbReference type="InterPro" id="IPR005122">
    <property type="entry name" value="Uracil-DNA_glycosylase-like"/>
</dbReference>
<dbReference type="EC" id="3.2.2.27" evidence="5"/>
<keyword evidence="5" id="KW-0539">Nucleus</keyword>
<proteinExistence type="inferred from homology"/>
<dbReference type="PROSITE" id="PS00130">
    <property type="entry name" value="U_DNA_GLYCOSYLASE"/>
    <property type="match status" value="1"/>
</dbReference>
<dbReference type="EMBL" id="JBBJCI010000371">
    <property type="protein sequence ID" value="KAK7232111.1"/>
    <property type="molecule type" value="Genomic_DNA"/>
</dbReference>
<evidence type="ECO:0000256" key="5">
    <source>
        <dbReference type="HAMAP-Rule" id="MF_03166"/>
    </source>
</evidence>
<keyword evidence="5" id="KW-0496">Mitochondrion</keyword>
<evidence type="ECO:0000256" key="8">
    <source>
        <dbReference type="SAM" id="SignalP"/>
    </source>
</evidence>
<keyword evidence="8" id="KW-0732">Signal</keyword>
<dbReference type="InterPro" id="IPR018085">
    <property type="entry name" value="Ura-DNA_Glyclase_AS"/>
</dbReference>
<gene>
    <name evidence="10" type="primary">UNG1</name>
    <name evidence="10" type="ORF">SO694_00031339</name>
</gene>
<protein>
    <recommendedName>
        <fullName evidence="5">Uracil-DNA glycosylase</fullName>
        <shortName evidence="5">UDG</shortName>
        <ecNumber evidence="5">3.2.2.27</ecNumber>
    </recommendedName>
</protein>
<evidence type="ECO:0000256" key="3">
    <source>
        <dbReference type="ARBA" id="ARBA00022801"/>
    </source>
</evidence>
<evidence type="ECO:0000256" key="1">
    <source>
        <dbReference type="ARBA" id="ARBA00008184"/>
    </source>
</evidence>
<evidence type="ECO:0000313" key="10">
    <source>
        <dbReference type="EMBL" id="KAK7232111.1"/>
    </source>
</evidence>
<sequence>MRGAALRRLALLLLPAAPAATTCINGSDVSLAPRLPKKLKARPLRTVGSDCPKTYVYDIPALWDYDVPWRELHTVSPARIFGQPCGAGVADEFDTAQWSMAMVVLWRLATSARCGAVDEPRDAELFLVPTWPAAKDADAWDAVCDREANENETKALPHLDEARAHRHVLLVGKGHTKPRGKCDRWWRKPRGLLKRATRFAYSDDYSKHGGGEHGPYGPVFFDDAALARKMAGDRVFDDARHFPHLYSVPYPSNVHGLSRAARRFRPPAWRYDGRRRESLVSYLGTTHANKTYAGLRPRLKAACDLRQGLGAADRCERTSPRDDRDACAPKVKNFCGLKATMMRATFCLEPGGDSPYRKGVFDALLSGCVPVLFSQQLARVAPWHRGLEALAGVARGDLDALAHLAGLDGDAVAELRSNAAATAPALQYAVDDAAGPGDAFEIILRAAVAGRAPTQIPIMAPAKKAAAAKQSTTMKDFFAPKPKKQKPASAAASTPAAAKADDATATDATAKAKILANKKEAQKKRALKFLEPIADDEWRAALAGEASKSYLFALAEFVAKERRAKTVFPPPEHTFAALDACPLSGIKVVVVGQDPYHGPGQAHGLAFSIKDGADCKFPPSLRNILKECGEDVGAAPPPAGTGDLSKWAARGVLLLNTSLTVRRGEANSHQKKGWETFTDAVVKCVNRRPGKGAVFVLWGKPALAKCANIDRRKHKVIVSSHPSPLSNTKTDAPFTGSKCFSRINAHLVDDLGYESGVDWDL</sequence>
<feature type="chain" id="PRO_5046380764" description="Uracil-DNA glycosylase" evidence="8">
    <location>
        <begin position="22"/>
        <end position="761"/>
    </location>
</feature>
<comment type="function">
    <text evidence="5">Excises uracil residues from the DNA which can arise as a result of misincorporation of dUMP residues by DNA polymerase or due to deamination of cytosine.</text>
</comment>
<comment type="caution">
    <text evidence="10">The sequence shown here is derived from an EMBL/GenBank/DDBJ whole genome shotgun (WGS) entry which is preliminary data.</text>
</comment>
<dbReference type="NCBIfam" id="NF003592">
    <property type="entry name" value="PRK05254.1-5"/>
    <property type="match status" value="1"/>
</dbReference>